<organism evidence="1 2">
    <name type="scientific">Plasmodium brasilianum</name>
    <dbReference type="NCBI Taxonomy" id="5824"/>
    <lineage>
        <taxon>Eukaryota</taxon>
        <taxon>Sar</taxon>
        <taxon>Alveolata</taxon>
        <taxon>Apicomplexa</taxon>
        <taxon>Aconoidasida</taxon>
        <taxon>Haemosporida</taxon>
        <taxon>Plasmodiidae</taxon>
        <taxon>Plasmodium</taxon>
        <taxon>Plasmodium (Plasmodium)</taxon>
    </lineage>
</organism>
<evidence type="ECO:0000313" key="2">
    <source>
        <dbReference type="Proteomes" id="UP001056978"/>
    </source>
</evidence>
<accession>A0ACB9Y638</accession>
<comment type="caution">
    <text evidence="1">The sequence shown here is derived from an EMBL/GenBank/DDBJ whole genome shotgun (WGS) entry which is preliminary data.</text>
</comment>
<proteinExistence type="predicted"/>
<gene>
    <name evidence="1" type="ORF">MKS88_003684</name>
</gene>
<sequence>MIICAFFLYVILTYSEIILCFKINNIYNQSSWLLHNKYVKKYSRIKNNLDNNVINHNVNIKESVERNIKCKIGVEVHVQLSTKYKVFCNCFNISSLYREKTYGKNNIDLINFLNENIFKKIQKGNEKRHTSNGELKRIMQEQNINVDEPHKNVKNHVNNNASNEVSSAVSNDFGNDVSNNSSITKPNKHICNICIGEVGSLCILNTFALLFTYLICIILNCNLATYITFDRKIYNYYDLPKGYQITQKEKPLGTEGYIYVNEKKFLVKSVHLEEDTSKCLLYTSGTNTSNKEYDNEITGKESILQTPGNTNQSVYNNNVNLNDKDLAGNSSDKGDPDLSNNYNEINNRNKKVLLDYNRCGIPLAEIVIEKDYMSADDCINLLKEIKKKVCLLGVCVGNKENIRSDINISFEYNNVNYNRVEIKNINSFRKIRNCIQHEKENFLRSITANNTSSRCQNGVNNIYTKSYLDNTQYILRKKEEYNYVHEMNIPEYVLGKNILKLLKFYVNYKIKIYEDEIKYKWSKQYFHVFFNDPFLYNYFNECLKFEDEKNVSNFIVNTLLDVVKKKNILSKNIQIKPKHICYLINYATKNNLDNTFLKNVLFKYIDVGFEKDNLLENLKNVSFQEMQDTLKKLIDENMKYLKIDGNKNVLNEQNFKNRIIGLLKNKINQENSLLSVNYKFVSTFIFDYIKKSV</sequence>
<dbReference type="EMBL" id="CM043779">
    <property type="protein sequence ID" value="KAI4837214.1"/>
    <property type="molecule type" value="Genomic_DNA"/>
</dbReference>
<dbReference type="Proteomes" id="UP001056978">
    <property type="component" value="Chromosome 11"/>
</dbReference>
<name>A0ACB9Y638_PLABR</name>
<keyword evidence="2" id="KW-1185">Reference proteome</keyword>
<protein>
    <submittedName>
        <fullName evidence="1">Glutamyl-tRNA(Gln) amidotransferase subunit B</fullName>
    </submittedName>
</protein>
<reference evidence="1" key="1">
    <citation type="submission" date="2022-06" db="EMBL/GenBank/DDBJ databases">
        <title>The First Complete Genome of the Simian Malaria Parasite Plasmodium brasilianum.</title>
        <authorList>
            <person name="Bajic M."/>
            <person name="Ravishankar S."/>
        </authorList>
    </citation>
    <scope>NUCLEOTIDE SEQUENCE</scope>
    <source>
        <strain evidence="1">Bolivian I</strain>
    </source>
</reference>
<evidence type="ECO:0000313" key="1">
    <source>
        <dbReference type="EMBL" id="KAI4837214.1"/>
    </source>
</evidence>